<feature type="compositionally biased region" description="Polar residues" evidence="1">
    <location>
        <begin position="275"/>
        <end position="291"/>
    </location>
</feature>
<comment type="caution">
    <text evidence="2">The sequence shown here is derived from an EMBL/GenBank/DDBJ whole genome shotgun (WGS) entry which is preliminary data.</text>
</comment>
<reference evidence="2" key="1">
    <citation type="submission" date="2016-04" db="EMBL/GenBank/DDBJ databases">
        <authorList>
            <person name="Nguyen H.D."/>
            <person name="Samba Siva P."/>
            <person name="Cullis J."/>
            <person name="Levesque C.A."/>
            <person name="Hambleton S."/>
        </authorList>
    </citation>
    <scope>NUCLEOTIDE SEQUENCE</scope>
    <source>
        <strain evidence="2">DAOMC 236416</strain>
    </source>
</reference>
<feature type="compositionally biased region" description="Acidic residues" evidence="1">
    <location>
        <begin position="63"/>
        <end position="82"/>
    </location>
</feature>
<evidence type="ECO:0000313" key="2">
    <source>
        <dbReference type="EMBL" id="KAE8240440.1"/>
    </source>
</evidence>
<proteinExistence type="predicted"/>
<feature type="region of interest" description="Disordered" evidence="1">
    <location>
        <begin position="203"/>
        <end position="388"/>
    </location>
</feature>
<feature type="compositionally biased region" description="Polar residues" evidence="1">
    <location>
        <begin position="360"/>
        <end position="372"/>
    </location>
</feature>
<feature type="compositionally biased region" description="Gly residues" evidence="1">
    <location>
        <begin position="21"/>
        <end position="39"/>
    </location>
</feature>
<sequence length="388" mass="42045">MVLQNKFKARASARYNATRGGSEGGGRGRGRGSGQPGRGSRGRGRGRGGGWIGNEGGVGRDGDGEDSDEDEDEDEEEEEDPADAAFPTLQASAQAGPSRKAEKSDADQVPAKYARRKLESNAWRYKDNEANSDPDAEPEPEVDLTNLFARVAKLDSSKNAVITLGAPQAQNPSGDAETAEELEADIDHSLAYLYERERARERARTGRARELEQRQQGLPGSGGSNVIDVASMSAEDRKKLEEEAEEMKADKEKADALRALKERFQGHAVGERVKTSTVRRLISSQPSASDNSTKDRGPKPAHLQPKRERLPDHARSWASRQTEEGTQDVKDDYFFDEVGGTSSSLTRADPEVAPEVAKSGASTSTQRKSAPAQTDAKEMEDFLDAMLG</sequence>
<keyword evidence="3" id="KW-1185">Reference proteome</keyword>
<gene>
    <name evidence="2" type="ORF">A4X13_0g7807</name>
</gene>
<feature type="compositionally biased region" description="Basic and acidic residues" evidence="1">
    <location>
        <begin position="305"/>
        <end position="333"/>
    </location>
</feature>
<name>A0A177TD89_9BASI</name>
<dbReference type="Proteomes" id="UP000077521">
    <property type="component" value="Unassembled WGS sequence"/>
</dbReference>
<organism evidence="2 3">
    <name type="scientific">Tilletia indica</name>
    <dbReference type="NCBI Taxonomy" id="43049"/>
    <lineage>
        <taxon>Eukaryota</taxon>
        <taxon>Fungi</taxon>
        <taxon>Dikarya</taxon>
        <taxon>Basidiomycota</taxon>
        <taxon>Ustilaginomycotina</taxon>
        <taxon>Exobasidiomycetes</taxon>
        <taxon>Tilletiales</taxon>
        <taxon>Tilletiaceae</taxon>
        <taxon>Tilletia</taxon>
    </lineage>
</organism>
<feature type="compositionally biased region" description="Acidic residues" evidence="1">
    <location>
        <begin position="130"/>
        <end position="142"/>
    </location>
</feature>
<feature type="compositionally biased region" description="Basic and acidic residues" evidence="1">
    <location>
        <begin position="234"/>
        <end position="274"/>
    </location>
</feature>
<dbReference type="EMBL" id="LWDF02001087">
    <property type="protein sequence ID" value="KAE8240440.1"/>
    <property type="molecule type" value="Genomic_DNA"/>
</dbReference>
<feature type="compositionally biased region" description="Basic and acidic residues" evidence="1">
    <location>
        <begin position="116"/>
        <end position="129"/>
    </location>
</feature>
<evidence type="ECO:0000313" key="3">
    <source>
        <dbReference type="Proteomes" id="UP000077521"/>
    </source>
</evidence>
<reference evidence="2" key="2">
    <citation type="journal article" date="2019" name="IMA Fungus">
        <title>Genome sequencing and comparison of five Tilletia species to identify candidate genes for the detection of regulated species infecting wheat.</title>
        <authorList>
            <person name="Nguyen H.D.T."/>
            <person name="Sultana T."/>
            <person name="Kesanakurti P."/>
            <person name="Hambleton S."/>
        </authorList>
    </citation>
    <scope>NUCLEOTIDE SEQUENCE</scope>
    <source>
        <strain evidence="2">DAOMC 236416</strain>
    </source>
</reference>
<feature type="compositionally biased region" description="Basic and acidic residues" evidence="1">
    <location>
        <begin position="203"/>
        <end position="213"/>
    </location>
</feature>
<feature type="compositionally biased region" description="Gly residues" evidence="1">
    <location>
        <begin position="47"/>
        <end position="59"/>
    </location>
</feature>
<accession>A0A177TD89</accession>
<evidence type="ECO:0000256" key="1">
    <source>
        <dbReference type="SAM" id="MobiDB-lite"/>
    </source>
</evidence>
<feature type="region of interest" description="Disordered" evidence="1">
    <location>
        <begin position="1"/>
        <end position="142"/>
    </location>
</feature>
<protein>
    <submittedName>
        <fullName evidence="2">Uncharacterized protein</fullName>
    </submittedName>
</protein>
<dbReference type="AlphaFoldDB" id="A0A177TD89"/>